<organism evidence="1 2">
    <name type="scientific">Spiroplasma gladiatoris</name>
    <dbReference type="NCBI Taxonomy" id="2143"/>
    <lineage>
        <taxon>Bacteria</taxon>
        <taxon>Bacillati</taxon>
        <taxon>Mycoplasmatota</taxon>
        <taxon>Mollicutes</taxon>
        <taxon>Entomoplasmatales</taxon>
        <taxon>Spiroplasmataceae</taxon>
        <taxon>Spiroplasma</taxon>
    </lineage>
</organism>
<gene>
    <name evidence="1" type="ORF">SGLAD_v1c09510</name>
</gene>
<dbReference type="RefSeq" id="WP_134298245.1">
    <property type="nucleotide sequence ID" value="NZ_CP038013.1"/>
</dbReference>
<reference evidence="1 2" key="1">
    <citation type="submission" date="2019-03" db="EMBL/GenBank/DDBJ databases">
        <title>Complete genome sequence of Spiroplasma gladiatoris TG-1 (DSM 22552).</title>
        <authorList>
            <person name="Lin Y.-C."/>
            <person name="Chou L."/>
            <person name="Kuo C.-H."/>
        </authorList>
    </citation>
    <scope>NUCLEOTIDE SEQUENCE [LARGE SCALE GENOMIC DNA]</scope>
    <source>
        <strain evidence="1 2">TG-1</strain>
    </source>
</reference>
<dbReference type="Proteomes" id="UP000294309">
    <property type="component" value="Chromosome"/>
</dbReference>
<name>A0A4P7AKR9_9MOLU</name>
<accession>A0A4P7AKR9</accession>
<keyword evidence="2" id="KW-1185">Reference proteome</keyword>
<sequence>MQEGFKALGVLQGKFIDFLPKKEEENDLSLDRFAYIFEETKNLKDKHEKISENEVNVTSYNLFLKGIKNDNKFTLNLYKTDFKSTTVDQKTIVSDAKAKIIFTKIINL</sequence>
<dbReference type="EMBL" id="CP038013">
    <property type="protein sequence ID" value="QBQ08150.1"/>
    <property type="molecule type" value="Genomic_DNA"/>
</dbReference>
<evidence type="ECO:0000313" key="1">
    <source>
        <dbReference type="EMBL" id="QBQ08150.1"/>
    </source>
</evidence>
<proteinExistence type="predicted"/>
<dbReference type="KEGG" id="sgq:SGLAD_v1c09510"/>
<evidence type="ECO:0000313" key="2">
    <source>
        <dbReference type="Proteomes" id="UP000294309"/>
    </source>
</evidence>
<protein>
    <submittedName>
        <fullName evidence="1">Uncharacterized protein</fullName>
    </submittedName>
</protein>
<dbReference type="AlphaFoldDB" id="A0A4P7AKR9"/>